<dbReference type="InterPro" id="IPR003497">
    <property type="entry name" value="BRO_N_domain"/>
</dbReference>
<dbReference type="RefSeq" id="WP_012260100.1">
    <property type="nucleotide sequence ID" value="NC_010183.1"/>
</dbReference>
<dbReference type="PANTHER" id="PTHR36180">
    <property type="entry name" value="DNA-BINDING PROTEIN-RELATED-RELATED"/>
    <property type="match status" value="1"/>
</dbReference>
<reference evidence="2 3" key="1">
    <citation type="journal article" date="2008" name="Chem. Biol. Interact.">
        <title>Extending the Bacillus cereus group genomics to putative food-borne pathogens of different toxicity.</title>
        <authorList>
            <person name="Lapidus A."/>
            <person name="Goltsman E."/>
            <person name="Auger S."/>
            <person name="Galleron N."/>
            <person name="Segurens B."/>
            <person name="Dossat C."/>
            <person name="Land M.L."/>
            <person name="Broussolle V."/>
            <person name="Brillard J."/>
            <person name="Guinebretiere M.H."/>
            <person name="Sanchis V."/>
            <person name="Nguen-The C."/>
            <person name="Lereclus D."/>
            <person name="Richardson P."/>
            <person name="Wincker P."/>
            <person name="Weissenbach J."/>
            <person name="Ehrlich S.D."/>
            <person name="Sorokin A."/>
        </authorList>
    </citation>
    <scope>NUCLEOTIDE SEQUENCE [LARGE SCALE GENOMIC DNA]</scope>
    <source>
        <strain evidence="3">KBAB4</strain>
        <plasmid evidence="2 3">pBWB404</plasmid>
    </source>
</reference>
<dbReference type="KEGG" id="bwe:BcerKBAB4_5813"/>
<dbReference type="Proteomes" id="UP000002154">
    <property type="component" value="Plasmid pBWB404"/>
</dbReference>
<dbReference type="InterPro" id="IPR005039">
    <property type="entry name" value="Ant_C"/>
</dbReference>
<accession>A9VVP9</accession>
<dbReference type="AlphaFoldDB" id="A9VVP9"/>
<dbReference type="EMBL" id="CP000907">
    <property type="protein sequence ID" value="ABY46864.1"/>
    <property type="molecule type" value="Genomic_DNA"/>
</dbReference>
<dbReference type="PANTHER" id="PTHR36180:SF2">
    <property type="entry name" value="BRO FAMILY PROTEIN"/>
    <property type="match status" value="1"/>
</dbReference>
<feature type="domain" description="Bro-N" evidence="1">
    <location>
        <begin position="1"/>
        <end position="106"/>
    </location>
</feature>
<name>A9VVP9_BACMK</name>
<protein>
    <submittedName>
        <fullName evidence="2">Prophage antirepressor</fullName>
    </submittedName>
</protein>
<proteinExistence type="predicted"/>
<evidence type="ECO:0000259" key="1">
    <source>
        <dbReference type="PROSITE" id="PS51750"/>
    </source>
</evidence>
<dbReference type="GO" id="GO:0003677">
    <property type="term" value="F:DNA binding"/>
    <property type="evidence" value="ECO:0007669"/>
    <property type="project" value="InterPro"/>
</dbReference>
<sequence>MNQLQVFNSEEFGQVRTVVKGKDVWFVAKDVCDVLEIVNATRSLSRLDEDELHSMKVADSLGRLQETNIINESGLYSIIMTSRKPQAKAFKKWVTSEVLPSIRKHGAYMTDQVLEQAVTNPDFAIGLLTKLKEEKEKLAAAQQQIVQQQPLVTFAEACMQSDQTLKVSEVAKLAAKHNIKIGQRQLFAKLREWNLMFKRSTEPTQPAVEKGLFEITQGVKQKPSGEPFTWTTTYVTPKGQAYIIDRLKKEKEQEAV</sequence>
<dbReference type="PROSITE" id="PS51750">
    <property type="entry name" value="BRO_N"/>
    <property type="match status" value="1"/>
</dbReference>
<keyword evidence="2" id="KW-0614">Plasmid</keyword>
<geneLocation type="plasmid" evidence="2 3">
    <name>pBWB404</name>
</geneLocation>
<gene>
    <name evidence="2" type="ordered locus">BcerKBAB4_5813</name>
</gene>
<dbReference type="Pfam" id="PF02498">
    <property type="entry name" value="Bro-N"/>
    <property type="match status" value="1"/>
</dbReference>
<dbReference type="SMART" id="SM01040">
    <property type="entry name" value="Bro-N"/>
    <property type="match status" value="1"/>
</dbReference>
<dbReference type="HOGENOM" id="CLU_046670_0_0_9"/>
<evidence type="ECO:0000313" key="2">
    <source>
        <dbReference type="EMBL" id="ABY46864.1"/>
    </source>
</evidence>
<evidence type="ECO:0000313" key="3">
    <source>
        <dbReference type="Proteomes" id="UP000002154"/>
    </source>
</evidence>
<organism evidence="2 3">
    <name type="scientific">Bacillus mycoides (strain KBAB4)</name>
    <name type="common">Bacillus weihenstephanensis</name>
    <dbReference type="NCBI Taxonomy" id="315730"/>
    <lineage>
        <taxon>Bacteria</taxon>
        <taxon>Bacillati</taxon>
        <taxon>Bacillota</taxon>
        <taxon>Bacilli</taxon>
        <taxon>Bacillales</taxon>
        <taxon>Bacillaceae</taxon>
        <taxon>Bacillus</taxon>
        <taxon>Bacillus cereus group</taxon>
    </lineage>
</organism>
<dbReference type="Pfam" id="PF03374">
    <property type="entry name" value="ANT"/>
    <property type="match status" value="1"/>
</dbReference>